<comment type="caution">
    <text evidence="4">The sequence shown here is derived from an EMBL/GenBank/DDBJ whole genome shotgun (WGS) entry which is preliminary data.</text>
</comment>
<dbReference type="PANTHER" id="PTHR45947">
    <property type="entry name" value="SULFOQUINOVOSYL TRANSFERASE SQD2"/>
    <property type="match status" value="1"/>
</dbReference>
<dbReference type="EMBL" id="LCBF01000006">
    <property type="protein sequence ID" value="KKS07497.1"/>
    <property type="molecule type" value="Genomic_DNA"/>
</dbReference>
<dbReference type="Pfam" id="PF13439">
    <property type="entry name" value="Glyco_transf_4"/>
    <property type="match status" value="1"/>
</dbReference>
<dbReference type="CDD" id="cd03801">
    <property type="entry name" value="GT4_PimA-like"/>
    <property type="match status" value="1"/>
</dbReference>
<keyword evidence="4" id="KW-0808">Transferase</keyword>
<gene>
    <name evidence="4" type="ORF">UU59_C0006G0029</name>
</gene>
<feature type="domain" description="Glycosyl transferase family 1" evidence="2">
    <location>
        <begin position="208"/>
        <end position="373"/>
    </location>
</feature>
<name>A0A0G0W627_UNCKA</name>
<proteinExistence type="predicted"/>
<evidence type="ECO:0000256" key="1">
    <source>
        <dbReference type="SAM" id="Phobius"/>
    </source>
</evidence>
<feature type="domain" description="Glycosyltransferase subfamily 4-like N-terminal" evidence="3">
    <location>
        <begin position="27"/>
        <end position="204"/>
    </location>
</feature>
<dbReference type="InterPro" id="IPR050194">
    <property type="entry name" value="Glycosyltransferase_grp1"/>
</dbReference>
<dbReference type="PANTHER" id="PTHR45947:SF3">
    <property type="entry name" value="SULFOQUINOVOSYL TRANSFERASE SQD2"/>
    <property type="match status" value="1"/>
</dbReference>
<dbReference type="InterPro" id="IPR028098">
    <property type="entry name" value="Glyco_trans_4-like_N"/>
</dbReference>
<dbReference type="InterPro" id="IPR001296">
    <property type="entry name" value="Glyco_trans_1"/>
</dbReference>
<dbReference type="Proteomes" id="UP000034544">
    <property type="component" value="Unassembled WGS sequence"/>
</dbReference>
<sequence>MEPEQKETLKKKKKNVLIICPFFRPNIGGVETHLDRLIEYLGKNDYYSIVLTYQPLASKTKGARREYGENFEVHRLQWFGTGLFEQLETKFPLVFTYVFPGLFIKSMLFYMVNHKHIDVIHAHGLVAATIGLFCKLFVNKRMVVSTHAIYSFENRKRLLKLLVAGILFFYDKILAVSEVSKQELIKIGLPARKIEAFRNWVDTDVFKPRDRQKLSITSDKKINFLMISRFIEKKGVLLYLKAAEKIKEANFYLVGAGQLQHEVDSLVSKSANVEYMGILNQSDPKQCSTMLDLYSLADYFVSPYLYDEGYSITLCESVASGTVPVIPERGSPPTFLTKEVAHYMPAVINEEILINTLQGLLSHPKDEDSIKNCREYALKYLGFSNAKIITDAYKEDE</sequence>
<feature type="transmembrane region" description="Helical" evidence="1">
    <location>
        <begin position="93"/>
        <end position="113"/>
    </location>
</feature>
<keyword evidence="1" id="KW-0472">Membrane</keyword>
<dbReference type="AlphaFoldDB" id="A0A0G0W627"/>
<evidence type="ECO:0000259" key="2">
    <source>
        <dbReference type="Pfam" id="PF00534"/>
    </source>
</evidence>
<feature type="transmembrane region" description="Helical" evidence="1">
    <location>
        <begin position="158"/>
        <end position="176"/>
    </location>
</feature>
<keyword evidence="1" id="KW-1133">Transmembrane helix</keyword>
<evidence type="ECO:0000259" key="3">
    <source>
        <dbReference type="Pfam" id="PF13439"/>
    </source>
</evidence>
<evidence type="ECO:0000313" key="4">
    <source>
        <dbReference type="EMBL" id="KKS07497.1"/>
    </source>
</evidence>
<keyword evidence="1" id="KW-0812">Transmembrane</keyword>
<feature type="transmembrane region" description="Helical" evidence="1">
    <location>
        <begin position="119"/>
        <end position="138"/>
    </location>
</feature>
<dbReference type="Gene3D" id="3.40.50.2000">
    <property type="entry name" value="Glycogen Phosphorylase B"/>
    <property type="match status" value="2"/>
</dbReference>
<organism evidence="4 5">
    <name type="scientific">candidate division WWE3 bacterium GW2011_GWE1_41_27</name>
    <dbReference type="NCBI Taxonomy" id="1619131"/>
    <lineage>
        <taxon>Bacteria</taxon>
        <taxon>Katanobacteria</taxon>
    </lineage>
</organism>
<protein>
    <submittedName>
        <fullName evidence="4">Glycosyltransferase</fullName>
    </submittedName>
</protein>
<dbReference type="Pfam" id="PF00534">
    <property type="entry name" value="Glycos_transf_1"/>
    <property type="match status" value="1"/>
</dbReference>
<evidence type="ECO:0000313" key="5">
    <source>
        <dbReference type="Proteomes" id="UP000034544"/>
    </source>
</evidence>
<accession>A0A0G0W627</accession>
<dbReference type="SUPFAM" id="SSF53756">
    <property type="entry name" value="UDP-Glycosyltransferase/glycogen phosphorylase"/>
    <property type="match status" value="1"/>
</dbReference>
<dbReference type="GO" id="GO:0016757">
    <property type="term" value="F:glycosyltransferase activity"/>
    <property type="evidence" value="ECO:0007669"/>
    <property type="project" value="InterPro"/>
</dbReference>
<reference evidence="4 5" key="1">
    <citation type="journal article" date="2015" name="Nature">
        <title>rRNA introns, odd ribosomes, and small enigmatic genomes across a large radiation of phyla.</title>
        <authorList>
            <person name="Brown C.T."/>
            <person name="Hug L.A."/>
            <person name="Thomas B.C."/>
            <person name="Sharon I."/>
            <person name="Castelle C.J."/>
            <person name="Singh A."/>
            <person name="Wilkins M.J."/>
            <person name="Williams K.H."/>
            <person name="Banfield J.F."/>
        </authorList>
    </citation>
    <scope>NUCLEOTIDE SEQUENCE [LARGE SCALE GENOMIC DNA]</scope>
</reference>